<evidence type="ECO:0000313" key="3">
    <source>
        <dbReference type="EMBL" id="VFK59921.1"/>
    </source>
</evidence>
<evidence type="ECO:0000313" key="4">
    <source>
        <dbReference type="EMBL" id="VFK68919.1"/>
    </source>
</evidence>
<keyword evidence="2" id="KW-0808">Transferase</keyword>
<dbReference type="Pfam" id="PF18765">
    <property type="entry name" value="Polbeta"/>
    <property type="match status" value="1"/>
</dbReference>
<proteinExistence type="predicted"/>
<organism evidence="2">
    <name type="scientific">Candidatus Kentrum sp. TUN</name>
    <dbReference type="NCBI Taxonomy" id="2126343"/>
    <lineage>
        <taxon>Bacteria</taxon>
        <taxon>Pseudomonadati</taxon>
        <taxon>Pseudomonadota</taxon>
        <taxon>Gammaproteobacteria</taxon>
        <taxon>Candidatus Kentrum</taxon>
    </lineage>
</organism>
<dbReference type="InterPro" id="IPR043519">
    <property type="entry name" value="NT_sf"/>
</dbReference>
<dbReference type="AlphaFoldDB" id="A0A450ZKW7"/>
<evidence type="ECO:0000313" key="2">
    <source>
        <dbReference type="EMBL" id="VFK54368.1"/>
    </source>
</evidence>
<feature type="domain" description="Polymerase beta nucleotidyltransferase" evidence="1">
    <location>
        <begin position="14"/>
        <end position="101"/>
    </location>
</feature>
<dbReference type="SUPFAM" id="SSF81301">
    <property type="entry name" value="Nucleotidyltransferase"/>
    <property type="match status" value="1"/>
</dbReference>
<dbReference type="GO" id="GO:0016740">
    <property type="term" value="F:transferase activity"/>
    <property type="evidence" value="ECO:0007669"/>
    <property type="project" value="UniProtKB-KW"/>
</dbReference>
<protein>
    <submittedName>
        <fullName evidence="2">Nucleotidyltransferase domain-containing protein</fullName>
    </submittedName>
</protein>
<gene>
    <name evidence="2" type="ORF">BECKTUN1418D_GA0071000_102222</name>
    <name evidence="4" type="ORF">BECKTUN1418E_GA0071001_11894</name>
    <name evidence="3" type="ORF">BECKTUN1418F_GA0071002_11914</name>
</gene>
<name>A0A450ZKW7_9GAMM</name>
<dbReference type="InterPro" id="IPR041633">
    <property type="entry name" value="Polbeta"/>
</dbReference>
<dbReference type="EMBL" id="CAADFY010000191">
    <property type="protein sequence ID" value="VFK59921.1"/>
    <property type="molecule type" value="Genomic_DNA"/>
</dbReference>
<dbReference type="CDD" id="cd05403">
    <property type="entry name" value="NT_KNTase_like"/>
    <property type="match status" value="1"/>
</dbReference>
<dbReference type="EMBL" id="CAADFV010000189">
    <property type="protein sequence ID" value="VFK68919.1"/>
    <property type="molecule type" value="Genomic_DNA"/>
</dbReference>
<dbReference type="Gene3D" id="3.30.460.10">
    <property type="entry name" value="Beta Polymerase, domain 2"/>
    <property type="match status" value="1"/>
</dbReference>
<evidence type="ECO:0000259" key="1">
    <source>
        <dbReference type="Pfam" id="PF18765"/>
    </source>
</evidence>
<sequence length="127" mass="14204">MKEVGLSDREIRMIRAVFRGVPKVREAILFGSRAKLTHGPESDVDLALVGIDDSLMAEVIAETLESLPIPYRFEVTPLTKETYVPLAEHIRRIGVTVYTRDIHAHQKDEAFDVLAAAELKELGYASE</sequence>
<accession>A0A450ZKW7</accession>
<reference evidence="2" key="1">
    <citation type="submission" date="2019-02" db="EMBL/GenBank/DDBJ databases">
        <authorList>
            <person name="Gruber-Vodicka R. H."/>
            <person name="Seah K. B. B."/>
        </authorList>
    </citation>
    <scope>NUCLEOTIDE SEQUENCE</scope>
    <source>
        <strain evidence="2">BECK_BY1</strain>
        <strain evidence="4">BECK_BY2</strain>
        <strain evidence="3">BECK_BY3</strain>
    </source>
</reference>
<dbReference type="EMBL" id="CAADFX010000022">
    <property type="protein sequence ID" value="VFK54368.1"/>
    <property type="molecule type" value="Genomic_DNA"/>
</dbReference>